<dbReference type="InterPro" id="IPR014591">
    <property type="entry name" value="UCP034455"/>
</dbReference>
<reference evidence="2 3" key="1">
    <citation type="submission" date="2024-11" db="EMBL/GenBank/DDBJ databases">
        <authorList>
            <person name="Heng Y.C."/>
            <person name="Lim A.C.H."/>
            <person name="Lee J.K.Y."/>
            <person name="Kittelmann S."/>
        </authorList>
    </citation>
    <scope>NUCLEOTIDE SEQUENCE [LARGE SCALE GENOMIC DNA]</scope>
    <source>
        <strain evidence="2 3">WILCCON 0269</strain>
    </source>
</reference>
<accession>A0ABW8SNK3</accession>
<name>A0ABW8SNK3_9CLOT</name>
<sequence>MIFYKKFNNTLLRMNIFSKENNVFHKSFKIGILLKGIDGVLEIIGGILLVFLNPSRLNKLVALLTQHELLEDPKDFAANFAIRLGLNFSVSSQHFGIFYLISHGIIKLFFVTMLWKRKIWAYPLTIVSLLLFILYQIYHYMISHSAWLMVLTIFDIIMIMLILIEYKFRRNNTAR</sequence>
<feature type="transmembrane region" description="Helical" evidence="1">
    <location>
        <begin position="32"/>
        <end position="52"/>
    </location>
</feature>
<evidence type="ECO:0000313" key="2">
    <source>
        <dbReference type="EMBL" id="MFL0197474.1"/>
    </source>
</evidence>
<proteinExistence type="predicted"/>
<evidence type="ECO:0000256" key="1">
    <source>
        <dbReference type="SAM" id="Phobius"/>
    </source>
</evidence>
<keyword evidence="1" id="KW-0472">Membrane</keyword>
<feature type="transmembrane region" description="Helical" evidence="1">
    <location>
        <begin position="120"/>
        <end position="138"/>
    </location>
</feature>
<keyword evidence="1" id="KW-0812">Transmembrane</keyword>
<dbReference type="InterPro" id="IPR021125">
    <property type="entry name" value="DUF2127"/>
</dbReference>
<dbReference type="PIRSF" id="PIRSF034455">
    <property type="entry name" value="UCP034455"/>
    <property type="match status" value="1"/>
</dbReference>
<organism evidence="2 3">
    <name type="scientific">Candidatus Clostridium eludens</name>
    <dbReference type="NCBI Taxonomy" id="3381663"/>
    <lineage>
        <taxon>Bacteria</taxon>
        <taxon>Bacillati</taxon>
        <taxon>Bacillota</taxon>
        <taxon>Clostridia</taxon>
        <taxon>Eubacteriales</taxon>
        <taxon>Clostridiaceae</taxon>
        <taxon>Clostridium</taxon>
    </lineage>
</organism>
<dbReference type="Pfam" id="PF09900">
    <property type="entry name" value="DUF2127"/>
    <property type="match status" value="1"/>
</dbReference>
<evidence type="ECO:0000313" key="3">
    <source>
        <dbReference type="Proteomes" id="UP001623660"/>
    </source>
</evidence>
<feature type="transmembrane region" description="Helical" evidence="1">
    <location>
        <begin position="96"/>
        <end position="115"/>
    </location>
</feature>
<protein>
    <submittedName>
        <fullName evidence="2">DUF2127 domain-containing protein</fullName>
    </submittedName>
</protein>
<feature type="transmembrane region" description="Helical" evidence="1">
    <location>
        <begin position="144"/>
        <end position="166"/>
    </location>
</feature>
<comment type="caution">
    <text evidence="2">The sequence shown here is derived from an EMBL/GenBank/DDBJ whole genome shotgun (WGS) entry which is preliminary data.</text>
</comment>
<keyword evidence="3" id="KW-1185">Reference proteome</keyword>
<dbReference type="EMBL" id="JBJHZX010000031">
    <property type="protein sequence ID" value="MFL0197474.1"/>
    <property type="molecule type" value="Genomic_DNA"/>
</dbReference>
<gene>
    <name evidence="2" type="ORF">ACJDU8_18175</name>
</gene>
<dbReference type="Proteomes" id="UP001623660">
    <property type="component" value="Unassembled WGS sequence"/>
</dbReference>
<dbReference type="RefSeq" id="WP_406793578.1">
    <property type="nucleotide sequence ID" value="NZ_JBJHZX010000031.1"/>
</dbReference>
<keyword evidence="1" id="KW-1133">Transmembrane helix</keyword>